<proteinExistence type="predicted"/>
<accession>A0A4R3N4Y7</accession>
<evidence type="ECO:0000313" key="3">
    <source>
        <dbReference type="EMBL" id="TCT24240.1"/>
    </source>
</evidence>
<reference evidence="3 4" key="1">
    <citation type="submission" date="2019-03" db="EMBL/GenBank/DDBJ databases">
        <title>Genomic Encyclopedia of Type Strains, Phase IV (KMG-IV): sequencing the most valuable type-strain genomes for metagenomic binning, comparative biology and taxonomic classification.</title>
        <authorList>
            <person name="Goeker M."/>
        </authorList>
    </citation>
    <scope>NUCLEOTIDE SEQUENCE [LARGE SCALE GENOMIC DNA]</scope>
    <source>
        <strain evidence="3 4">DSM 13587</strain>
    </source>
</reference>
<organism evidence="3 4">
    <name type="scientific">Thiobaca trueperi</name>
    <dbReference type="NCBI Taxonomy" id="127458"/>
    <lineage>
        <taxon>Bacteria</taxon>
        <taxon>Pseudomonadati</taxon>
        <taxon>Pseudomonadota</taxon>
        <taxon>Gammaproteobacteria</taxon>
        <taxon>Chromatiales</taxon>
        <taxon>Chromatiaceae</taxon>
        <taxon>Thiobaca</taxon>
    </lineage>
</organism>
<comment type="caution">
    <text evidence="3">The sequence shown here is derived from an EMBL/GenBank/DDBJ whole genome shotgun (WGS) entry which is preliminary data.</text>
</comment>
<gene>
    <name evidence="3" type="ORF">EDC35_101561</name>
</gene>
<evidence type="ECO:0000259" key="2">
    <source>
        <dbReference type="Pfam" id="PF01926"/>
    </source>
</evidence>
<dbReference type="GO" id="GO:0005525">
    <property type="term" value="F:GTP binding"/>
    <property type="evidence" value="ECO:0007669"/>
    <property type="project" value="InterPro"/>
</dbReference>
<name>A0A4R3N4Y7_9GAMM</name>
<keyword evidence="1" id="KW-0472">Membrane</keyword>
<dbReference type="InterPro" id="IPR027417">
    <property type="entry name" value="P-loop_NTPase"/>
</dbReference>
<keyword evidence="4" id="KW-1185">Reference proteome</keyword>
<feature type="transmembrane region" description="Helical" evidence="1">
    <location>
        <begin position="267"/>
        <end position="292"/>
    </location>
</feature>
<keyword evidence="1" id="KW-0812">Transmembrane</keyword>
<protein>
    <submittedName>
        <fullName evidence="3">Uncharacterized protein (DUF697 family)</fullName>
    </submittedName>
</protein>
<dbReference type="OrthoDB" id="417988at2"/>
<dbReference type="AlphaFoldDB" id="A0A4R3N4Y7"/>
<feature type="domain" description="G" evidence="2">
    <location>
        <begin position="46"/>
        <end position="132"/>
    </location>
</feature>
<dbReference type="Gene3D" id="3.40.50.300">
    <property type="entry name" value="P-loop containing nucleotide triphosphate hydrolases"/>
    <property type="match status" value="1"/>
</dbReference>
<dbReference type="SUPFAM" id="SSF52540">
    <property type="entry name" value="P-loop containing nucleoside triphosphate hydrolases"/>
    <property type="match status" value="1"/>
</dbReference>
<evidence type="ECO:0000256" key="1">
    <source>
        <dbReference type="SAM" id="Phobius"/>
    </source>
</evidence>
<evidence type="ECO:0000313" key="4">
    <source>
        <dbReference type="Proteomes" id="UP000295717"/>
    </source>
</evidence>
<dbReference type="Proteomes" id="UP000295717">
    <property type="component" value="Unassembled WGS sequence"/>
</dbReference>
<dbReference type="EMBL" id="SMAO01000001">
    <property type="protein sequence ID" value="TCT24240.1"/>
    <property type="molecule type" value="Genomic_DNA"/>
</dbReference>
<feature type="transmembrane region" description="Helical" evidence="1">
    <location>
        <begin position="312"/>
        <end position="329"/>
    </location>
</feature>
<keyword evidence="1" id="KW-1133">Transmembrane helix</keyword>
<dbReference type="Pfam" id="PF01926">
    <property type="entry name" value="MMR_HSR1"/>
    <property type="match status" value="1"/>
</dbReference>
<dbReference type="InterPro" id="IPR006073">
    <property type="entry name" value="GTP-bd"/>
</dbReference>
<sequence>MTTHRWKNWPYRWRSLRQALLEPQVDDATLETALRAARERHPLPVVWLIGKTQSGKTSIIRALTGSTEAEIGNGFQPCTATLRLYDFPSQAPVVRFLDTRGLGEVAYDPTEDLRVGESQSHLLLATMKATDINQDTVLDVLRAVRQRHPEWSLVIAQTGLHEAYPQDAGHPAVYPFEQEPWPASVPVDLARALRVQRDRAGVLSGSAPVCWVPVDLTLPEDGFTPADYGLEALWRAIDAVSTGRLRVLLLGDAGVRDVYARAAHPHIVGYALAAAGVGALPLVDLVGVPAIQAKLLHSLATLYGQTWERREIAEFLGLLGAGIGIAYGVRMAGRALVKLVPGIGQTVGAVWGATASGAATYALGKAAGFHFNHRNLGLTTDAKALRRVFAEQLTQGSGMLRDHVRPERDESEKIR</sequence>
<dbReference type="RefSeq" id="WP_132975475.1">
    <property type="nucleotide sequence ID" value="NZ_SMAO01000001.1"/>
</dbReference>